<dbReference type="EMBL" id="AEEI01000015">
    <property type="protein sequence ID" value="EFM02707.1"/>
    <property type="molecule type" value="Genomic_DNA"/>
</dbReference>
<dbReference type="Proteomes" id="UP000004394">
    <property type="component" value="Unassembled WGS sequence"/>
</dbReference>
<dbReference type="OrthoDB" id="2922403at2"/>
<protein>
    <recommendedName>
        <fullName evidence="3">FabA-like domain protein</fullName>
    </recommendedName>
</protein>
<accession>E0NQB2</accession>
<proteinExistence type="predicted"/>
<dbReference type="BioCyc" id="PMAR862515-HMP:GMOO-374-MONOMER"/>
<evidence type="ECO:0000313" key="1">
    <source>
        <dbReference type="EMBL" id="EFM02707.1"/>
    </source>
</evidence>
<reference evidence="1" key="1">
    <citation type="submission" date="2010-07" db="EMBL/GenBank/DDBJ databases">
        <authorList>
            <person name="Muzny D."/>
            <person name="Qin X."/>
            <person name="Deng J."/>
            <person name="Jiang H."/>
            <person name="Liu Y."/>
            <person name="Qu J."/>
            <person name="Song X.-Z."/>
            <person name="Zhang L."/>
            <person name="Thornton R."/>
            <person name="Coyle M."/>
            <person name="Francisco L."/>
            <person name="Jackson L."/>
            <person name="Javaid M."/>
            <person name="Korchina V."/>
            <person name="Kovar C."/>
            <person name="Mata R."/>
            <person name="Mathew T."/>
            <person name="Ngo R."/>
            <person name="Nguyen L."/>
            <person name="Nguyen N."/>
            <person name="Okwuonu G."/>
            <person name="Ongeri F."/>
            <person name="Pham C."/>
            <person name="Simmons D."/>
            <person name="Wilczek-Boney K."/>
            <person name="Hale W."/>
            <person name="Jakkamsetti A."/>
            <person name="Pham P."/>
            <person name="Ruth R."/>
            <person name="San Lucas F."/>
            <person name="Warren J."/>
            <person name="Zhang J."/>
            <person name="Zhao Z."/>
            <person name="Zhou C."/>
            <person name="Zhu D."/>
            <person name="Lee S."/>
            <person name="Bess C."/>
            <person name="Blankenburg K."/>
            <person name="Forbes L."/>
            <person name="Fu Q."/>
            <person name="Gubbala S."/>
            <person name="Hirani K."/>
            <person name="Jayaseelan J.C."/>
            <person name="Lara F."/>
            <person name="Munidasa M."/>
            <person name="Palculict T."/>
            <person name="Patil S."/>
            <person name="Pu L.-L."/>
            <person name="Saada N."/>
            <person name="Tang L."/>
            <person name="Weissenberger G."/>
            <person name="Zhu Y."/>
            <person name="Hemphill L."/>
            <person name="Shang Y."/>
            <person name="Youmans B."/>
            <person name="Ayvaz T."/>
            <person name="Ross M."/>
            <person name="Santibanez J."/>
            <person name="Aqrawi P."/>
            <person name="Gross S."/>
            <person name="Joshi V."/>
            <person name="Fowler G."/>
            <person name="Nazareth L."/>
            <person name="Reid J."/>
            <person name="Worley K."/>
            <person name="Petrosino J."/>
            <person name="Highlander S."/>
            <person name="Gibbs R."/>
        </authorList>
    </citation>
    <scope>NUCLEOTIDE SEQUENCE [LARGE SCALE GENOMIC DNA]</scope>
    <source>
        <strain evidence="1">DSM 16973</strain>
    </source>
</reference>
<keyword evidence="2" id="KW-1185">Reference proteome</keyword>
<dbReference type="eggNOG" id="COG4706">
    <property type="taxonomic scope" value="Bacteria"/>
</dbReference>
<dbReference type="STRING" id="862515.HMPREF0658_0363"/>
<dbReference type="HOGENOM" id="CLU_116661_2_0_10"/>
<comment type="caution">
    <text evidence="1">The sequence shown here is derived from an EMBL/GenBank/DDBJ whole genome shotgun (WGS) entry which is preliminary data.</text>
</comment>
<dbReference type="InterPro" id="IPR029069">
    <property type="entry name" value="HotDog_dom_sf"/>
</dbReference>
<evidence type="ECO:0008006" key="3">
    <source>
        <dbReference type="Google" id="ProtNLM"/>
    </source>
</evidence>
<dbReference type="AlphaFoldDB" id="E0NQB2"/>
<gene>
    <name evidence="1" type="ORF">HMPREF0658_0363</name>
</gene>
<sequence length="157" mass="17310">MERNSIPPFENIDVLTLLPQQPPFVMVDRLLACDDTRTVCSFTPQRDNLFCEQGVLKAAGVIENIAQSCAARLGFVNKYILRQAVQVGYIGAVRNLTIYREPRVGETLRTTVVIEESVMGMTLASARVEAADELIAETQIKIALAEQTAPTPQTTNE</sequence>
<dbReference type="Gene3D" id="3.10.129.10">
    <property type="entry name" value="Hotdog Thioesterase"/>
    <property type="match status" value="1"/>
</dbReference>
<organism evidence="1 2">
    <name type="scientific">Hoylesella marshii DSM 16973 = JCM 13450</name>
    <dbReference type="NCBI Taxonomy" id="862515"/>
    <lineage>
        <taxon>Bacteria</taxon>
        <taxon>Pseudomonadati</taxon>
        <taxon>Bacteroidota</taxon>
        <taxon>Bacteroidia</taxon>
        <taxon>Bacteroidales</taxon>
        <taxon>Prevotellaceae</taxon>
        <taxon>Hoylesella</taxon>
    </lineage>
</organism>
<dbReference type="SUPFAM" id="SSF54637">
    <property type="entry name" value="Thioesterase/thiol ester dehydrase-isomerase"/>
    <property type="match status" value="1"/>
</dbReference>
<dbReference type="RefSeq" id="WP_006948107.1">
    <property type="nucleotide sequence ID" value="NZ_BAJI01000037.1"/>
</dbReference>
<evidence type="ECO:0000313" key="2">
    <source>
        <dbReference type="Proteomes" id="UP000004394"/>
    </source>
</evidence>
<dbReference type="Pfam" id="PF22817">
    <property type="entry name" value="ApeP-like"/>
    <property type="match status" value="1"/>
</dbReference>
<name>E0NQB2_9BACT</name>
<dbReference type="InterPro" id="IPR016776">
    <property type="entry name" value="ApeP-like_dehydratase"/>
</dbReference>